<feature type="transmembrane region" description="Helical" evidence="1">
    <location>
        <begin position="385"/>
        <end position="408"/>
    </location>
</feature>
<reference evidence="2 3" key="1">
    <citation type="journal article" date="2017" name="ISME J.">
        <title>Energy and carbon metabolisms in a deep terrestrial subsurface fluid microbial community.</title>
        <authorList>
            <person name="Momper L."/>
            <person name="Jungbluth S.P."/>
            <person name="Lee M.D."/>
            <person name="Amend J.P."/>
        </authorList>
    </citation>
    <scope>NUCLEOTIDE SEQUENCE [LARGE SCALE GENOMIC DNA]</scope>
    <source>
        <strain evidence="2">SURF_17</strain>
    </source>
</reference>
<evidence type="ECO:0000256" key="1">
    <source>
        <dbReference type="SAM" id="Phobius"/>
    </source>
</evidence>
<accession>A0A419EUG4</accession>
<feature type="transmembrane region" description="Helical" evidence="1">
    <location>
        <begin position="420"/>
        <end position="438"/>
    </location>
</feature>
<feature type="transmembrane region" description="Helical" evidence="1">
    <location>
        <begin position="346"/>
        <end position="365"/>
    </location>
</feature>
<protein>
    <submittedName>
        <fullName evidence="2">Uncharacterized protein</fullName>
    </submittedName>
</protein>
<dbReference type="Proteomes" id="UP000285961">
    <property type="component" value="Unassembled WGS sequence"/>
</dbReference>
<feature type="transmembrane region" description="Helical" evidence="1">
    <location>
        <begin position="323"/>
        <end position="340"/>
    </location>
</feature>
<feature type="transmembrane region" description="Helical" evidence="1">
    <location>
        <begin position="14"/>
        <end position="32"/>
    </location>
</feature>
<name>A0A419EUG4_9BACT</name>
<keyword evidence="1" id="KW-0812">Transmembrane</keyword>
<feature type="transmembrane region" description="Helical" evidence="1">
    <location>
        <begin position="249"/>
        <end position="269"/>
    </location>
</feature>
<dbReference type="AlphaFoldDB" id="A0A419EUG4"/>
<feature type="transmembrane region" description="Helical" evidence="1">
    <location>
        <begin position="143"/>
        <end position="161"/>
    </location>
</feature>
<feature type="transmembrane region" description="Helical" evidence="1">
    <location>
        <begin position="78"/>
        <end position="96"/>
    </location>
</feature>
<feature type="transmembrane region" description="Helical" evidence="1">
    <location>
        <begin position="103"/>
        <end position="123"/>
    </location>
</feature>
<keyword evidence="1" id="KW-0472">Membrane</keyword>
<proteinExistence type="predicted"/>
<evidence type="ECO:0000313" key="3">
    <source>
        <dbReference type="Proteomes" id="UP000285961"/>
    </source>
</evidence>
<comment type="caution">
    <text evidence="2">The sequence shown here is derived from an EMBL/GenBank/DDBJ whole genome shotgun (WGS) entry which is preliminary data.</text>
</comment>
<gene>
    <name evidence="2" type="ORF">C4532_14020</name>
</gene>
<keyword evidence="1" id="KW-1133">Transmembrane helix</keyword>
<organism evidence="2 3">
    <name type="scientific">Candidatus Abyssobacteria bacterium SURF_17</name>
    <dbReference type="NCBI Taxonomy" id="2093361"/>
    <lineage>
        <taxon>Bacteria</taxon>
        <taxon>Pseudomonadati</taxon>
        <taxon>Candidatus Hydrogenedentota</taxon>
        <taxon>Candidatus Abyssobacteria</taxon>
    </lineage>
</organism>
<feature type="transmembrane region" description="Helical" evidence="1">
    <location>
        <begin position="211"/>
        <end position="237"/>
    </location>
</feature>
<sequence length="556" mass="63511">MRLRLSTSHNHRPLLRLAVIGLVIALSAFVYLPTVSLDRYESDDYLFLSQVKEFGLLESLIVPWNDHFLPLYRLFMGGLYYLFETSTLIRLGILLFHLANCWLIFHIVHTHTSSIALSAIAALAYGSSLQPSSCILWCINGHWTMSLTFFLLMSICFDAFAKTLDEDTPEHSPTWNASQGSQVSAALRPANHGATVSAAPKTSLKFYYRGLLCFLVSLGFFSIAAFAGIGVWLYLYARLLWKRKLGGSVSLHLRIILPFVGIVTGYLLLREYLNSKYFLYQTSWAMRYVESTFADNVRAVTSMSPDFYLAAIQRMLPFPARHYVLVLCVFSLLLLKGIIFKMRETYIAAFWLMLGFMMFAIPLVWRIHINLLLAPWIDSILHWRFFCYPVAATSIAFGLLLSPPLFLSRNGARRFPFSRILPWAVLGAAVLTLNMGNARTISSMAAYRKQEHLKLYQRTLQYRDSMTRFLNSPTYSPEQVYHFQDGPAAPFPEFSAGLFVRKKHLFKLYFPRITNVHFDGDRETGHTLYLWTPQAVQKAEPPDIRSQDSRKSGDQG</sequence>
<evidence type="ECO:0000313" key="2">
    <source>
        <dbReference type="EMBL" id="RJP67860.1"/>
    </source>
</evidence>
<dbReference type="EMBL" id="QZKI01000098">
    <property type="protein sequence ID" value="RJP67860.1"/>
    <property type="molecule type" value="Genomic_DNA"/>
</dbReference>